<gene>
    <name evidence="4" type="ORF">H9S92_10820</name>
</gene>
<reference evidence="4" key="1">
    <citation type="submission" date="2020-08" db="EMBL/GenBank/DDBJ databases">
        <title>Lewinella bacteria from marine environments.</title>
        <authorList>
            <person name="Zhong Y."/>
        </authorList>
    </citation>
    <scope>NUCLEOTIDE SEQUENCE</scope>
    <source>
        <strain evidence="4">KCTC 42187</strain>
    </source>
</reference>
<evidence type="ECO:0000256" key="2">
    <source>
        <dbReference type="SAM" id="SignalP"/>
    </source>
</evidence>
<dbReference type="AlphaFoldDB" id="A0A923PIA2"/>
<evidence type="ECO:0000256" key="1">
    <source>
        <dbReference type="ARBA" id="ARBA00022801"/>
    </source>
</evidence>
<dbReference type="GO" id="GO:0016787">
    <property type="term" value="F:hydrolase activity"/>
    <property type="evidence" value="ECO:0007669"/>
    <property type="project" value="UniProtKB-KW"/>
</dbReference>
<accession>A0A923PIA2</accession>
<proteinExistence type="predicted"/>
<protein>
    <submittedName>
        <fullName evidence="4">Serine hydrolase</fullName>
    </submittedName>
</protein>
<dbReference type="PANTHER" id="PTHR43283:SF11">
    <property type="entry name" value="BETA-LACTAMASE-RELATED DOMAIN-CONTAINING PROTEIN"/>
    <property type="match status" value="1"/>
</dbReference>
<sequence>MKRLLLPLITFGLLCTAQPLHAGSWTDGLFDWLSSWFSSEPAPTEPPPVALTPAQLDSLQSSPLGRMLSLVPQSDTLAVGATWPFESLTPAIDLERHNRLLRETVVLTRPAGRLPYLQIPALRVIYRQDQRPEHFLAIARRFTSVQELPYEESLPQLLPTASPLPTVVLADDPVGSSPFNADWYQQLFGLPIGAVTFLHFGDPALLGDFPQDWTLLNTPMRCKETEVILAQAIFGAELIDGRLARSTAHFSAGTGYRLGAVRGGFRLPELLGIDRERFADIDYHINRGIRYRAMPGAQLVVLKDGHVVYEKAYGNHVYRQQAVDPGDLYDLASVTKAAATSLAVMKLYDKGAIDLNARVRDYLPEFKKKAIGGYRVEQLLAHHTGLQSDIPLNGLLSKKIVADLEDAAFSLPIAQNRWMATEVPGLVAANVLGRIDYTSRPVYRYSDLNFYLLQLIVEAAAGEPMEELLQREFYLPLQLGKLGFRPTEKFPLERLVPTVVDPWMRGGLVRGYVHDEGAALLGGVAGHAGLFGNAHDLARLFQMLLDGGTYAGRELLSPETVALFTDRNRYNYRALGFDRLAGGWRGVINEGAAETTFGHTGFSGTSVWADPENDLVYVLLTNRIHPDPKNERFQTMDIRGKVHRAIYRALNTWEVVM</sequence>
<evidence type="ECO:0000313" key="5">
    <source>
        <dbReference type="Proteomes" id="UP000650081"/>
    </source>
</evidence>
<feature type="domain" description="Beta-lactamase-related" evidence="3">
    <location>
        <begin position="292"/>
        <end position="629"/>
    </location>
</feature>
<dbReference type="PANTHER" id="PTHR43283">
    <property type="entry name" value="BETA-LACTAMASE-RELATED"/>
    <property type="match status" value="1"/>
</dbReference>
<keyword evidence="2" id="KW-0732">Signal</keyword>
<keyword evidence="1 4" id="KW-0378">Hydrolase</keyword>
<dbReference type="RefSeq" id="WP_187466724.1">
    <property type="nucleotide sequence ID" value="NZ_JACSIT010000100.1"/>
</dbReference>
<evidence type="ECO:0000259" key="3">
    <source>
        <dbReference type="Pfam" id="PF00144"/>
    </source>
</evidence>
<feature type="chain" id="PRO_5036907341" evidence="2">
    <location>
        <begin position="23"/>
        <end position="657"/>
    </location>
</feature>
<dbReference type="InterPro" id="IPR050789">
    <property type="entry name" value="Diverse_Enzym_Activities"/>
</dbReference>
<comment type="caution">
    <text evidence="4">The sequence shown here is derived from an EMBL/GenBank/DDBJ whole genome shotgun (WGS) entry which is preliminary data.</text>
</comment>
<feature type="signal peptide" evidence="2">
    <location>
        <begin position="1"/>
        <end position="22"/>
    </location>
</feature>
<organism evidence="4 5">
    <name type="scientific">Neolewinella lacunae</name>
    <dbReference type="NCBI Taxonomy" id="1517758"/>
    <lineage>
        <taxon>Bacteria</taxon>
        <taxon>Pseudomonadati</taxon>
        <taxon>Bacteroidota</taxon>
        <taxon>Saprospiria</taxon>
        <taxon>Saprospirales</taxon>
        <taxon>Lewinellaceae</taxon>
        <taxon>Neolewinella</taxon>
    </lineage>
</organism>
<dbReference type="Gene3D" id="3.40.710.10">
    <property type="entry name" value="DD-peptidase/beta-lactamase superfamily"/>
    <property type="match status" value="1"/>
</dbReference>
<dbReference type="SUPFAM" id="SSF56601">
    <property type="entry name" value="beta-lactamase/transpeptidase-like"/>
    <property type="match status" value="1"/>
</dbReference>
<dbReference type="EMBL" id="JACSIT010000100">
    <property type="protein sequence ID" value="MBC6994658.1"/>
    <property type="molecule type" value="Genomic_DNA"/>
</dbReference>
<dbReference type="Pfam" id="PF00144">
    <property type="entry name" value="Beta-lactamase"/>
    <property type="match status" value="1"/>
</dbReference>
<keyword evidence="5" id="KW-1185">Reference proteome</keyword>
<dbReference type="InterPro" id="IPR001466">
    <property type="entry name" value="Beta-lactam-related"/>
</dbReference>
<evidence type="ECO:0000313" key="4">
    <source>
        <dbReference type="EMBL" id="MBC6994658.1"/>
    </source>
</evidence>
<name>A0A923PIA2_9BACT</name>
<dbReference type="Proteomes" id="UP000650081">
    <property type="component" value="Unassembled WGS sequence"/>
</dbReference>
<dbReference type="InterPro" id="IPR012338">
    <property type="entry name" value="Beta-lactam/transpept-like"/>
</dbReference>